<organism evidence="2 3">
    <name type="scientific">Chionoecetes opilio</name>
    <name type="common">Atlantic snow crab</name>
    <name type="synonym">Cancer opilio</name>
    <dbReference type="NCBI Taxonomy" id="41210"/>
    <lineage>
        <taxon>Eukaryota</taxon>
        <taxon>Metazoa</taxon>
        <taxon>Ecdysozoa</taxon>
        <taxon>Arthropoda</taxon>
        <taxon>Crustacea</taxon>
        <taxon>Multicrustacea</taxon>
        <taxon>Malacostraca</taxon>
        <taxon>Eumalacostraca</taxon>
        <taxon>Eucarida</taxon>
        <taxon>Decapoda</taxon>
        <taxon>Pleocyemata</taxon>
        <taxon>Brachyura</taxon>
        <taxon>Eubrachyura</taxon>
        <taxon>Majoidea</taxon>
        <taxon>Majidae</taxon>
        <taxon>Chionoecetes</taxon>
    </lineage>
</organism>
<dbReference type="EMBL" id="JACEEZ010013865">
    <property type="protein sequence ID" value="KAG0719820.1"/>
    <property type="molecule type" value="Genomic_DNA"/>
</dbReference>
<proteinExistence type="predicted"/>
<keyword evidence="3" id="KW-1185">Reference proteome</keyword>
<dbReference type="Proteomes" id="UP000770661">
    <property type="component" value="Unassembled WGS sequence"/>
</dbReference>
<sequence>MGPGTCGTSPKLVASPPLRRGDGGQEKRPSSAPCKRLGGKRTPSPRHVPPRMGALPGVPLRRPPVGLVTKPRGRAHFPNVDPGPMVGGGEYPRLVGAPSLGGVKALRRGGSPSSRSAAPSRATRKSDRPFCRSWRPPGVVPVREIETVKHRVPYIMKKDREGKQKAFATPRDKN</sequence>
<name>A0A8J5CT58_CHIOP</name>
<feature type="compositionally biased region" description="Low complexity" evidence="1">
    <location>
        <begin position="108"/>
        <end position="121"/>
    </location>
</feature>
<comment type="caution">
    <text evidence="2">The sequence shown here is derived from an EMBL/GenBank/DDBJ whole genome shotgun (WGS) entry which is preliminary data.</text>
</comment>
<dbReference type="AlphaFoldDB" id="A0A8J5CT58"/>
<gene>
    <name evidence="2" type="ORF">GWK47_049700</name>
</gene>
<evidence type="ECO:0000313" key="3">
    <source>
        <dbReference type="Proteomes" id="UP000770661"/>
    </source>
</evidence>
<reference evidence="2" key="1">
    <citation type="submission" date="2020-07" db="EMBL/GenBank/DDBJ databases">
        <title>The High-quality genome of the commercially important snow crab, Chionoecetes opilio.</title>
        <authorList>
            <person name="Jeong J.-H."/>
            <person name="Ryu S."/>
        </authorList>
    </citation>
    <scope>NUCLEOTIDE SEQUENCE</scope>
    <source>
        <strain evidence="2">MADBK_172401_WGS</strain>
        <tissue evidence="2">Digestive gland</tissue>
    </source>
</reference>
<evidence type="ECO:0000256" key="1">
    <source>
        <dbReference type="SAM" id="MobiDB-lite"/>
    </source>
</evidence>
<feature type="compositionally biased region" description="Basic and acidic residues" evidence="1">
    <location>
        <begin position="19"/>
        <end position="29"/>
    </location>
</feature>
<feature type="region of interest" description="Disordered" evidence="1">
    <location>
        <begin position="1"/>
        <end position="137"/>
    </location>
</feature>
<protein>
    <submittedName>
        <fullName evidence="2">Uncharacterized protein</fullName>
    </submittedName>
</protein>
<evidence type="ECO:0000313" key="2">
    <source>
        <dbReference type="EMBL" id="KAG0719820.1"/>
    </source>
</evidence>
<accession>A0A8J5CT58</accession>